<evidence type="ECO:0000313" key="1">
    <source>
        <dbReference type="EMBL" id="VXB83477.1"/>
    </source>
</evidence>
<dbReference type="AlphaFoldDB" id="A0A653TQR3"/>
<sequence length="75" mass="8803">MRINKSAFFIKELSISNRDNISNIPSVTISVVELFLISEISFGEDPDLKYLFLNSQPLDKFFNPIEKYFFSFKMK</sequence>
<reference evidence="1 2" key="1">
    <citation type="submission" date="2019-10" db="EMBL/GenBank/DDBJ databases">
        <authorList>
            <person name="Karimi E."/>
        </authorList>
    </citation>
    <scope>NUCLEOTIDE SEQUENCE [LARGE SCALE GENOMIC DNA]</scope>
    <source>
        <strain evidence="1">Maribacter sp. 151</strain>
    </source>
</reference>
<keyword evidence="2" id="KW-1185">Reference proteome</keyword>
<protein>
    <submittedName>
        <fullName evidence="1">Uncharacterized protein</fullName>
    </submittedName>
</protein>
<dbReference type="EMBL" id="CABWLR010000004">
    <property type="protein sequence ID" value="VXB83477.1"/>
    <property type="molecule type" value="Genomic_DNA"/>
</dbReference>
<accession>A0A653TQR3</accession>
<evidence type="ECO:0000313" key="2">
    <source>
        <dbReference type="Proteomes" id="UP000430202"/>
    </source>
</evidence>
<proteinExistence type="predicted"/>
<name>A0A653TQR3_9FLAO</name>
<gene>
    <name evidence="1" type="ORF">MARI151_40020</name>
</gene>
<organism evidence="1 2">
    <name type="scientific">Maribacter litoralis</name>
    <dbReference type="NCBI Taxonomy" id="2059726"/>
    <lineage>
        <taxon>Bacteria</taxon>
        <taxon>Pseudomonadati</taxon>
        <taxon>Bacteroidota</taxon>
        <taxon>Flavobacteriia</taxon>
        <taxon>Flavobacteriales</taxon>
        <taxon>Flavobacteriaceae</taxon>
        <taxon>Maribacter</taxon>
    </lineage>
</organism>
<dbReference type="Proteomes" id="UP000430202">
    <property type="component" value="Unassembled WGS sequence"/>
</dbReference>